<organism evidence="1 2">
    <name type="scientific">Reinekea marina</name>
    <dbReference type="NCBI Taxonomy" id="1310421"/>
    <lineage>
        <taxon>Bacteria</taxon>
        <taxon>Pseudomonadati</taxon>
        <taxon>Pseudomonadota</taxon>
        <taxon>Gammaproteobacteria</taxon>
        <taxon>Oceanospirillales</taxon>
        <taxon>Saccharospirillaceae</taxon>
        <taxon>Reinekea</taxon>
    </lineage>
</organism>
<reference evidence="2" key="1">
    <citation type="journal article" date="2019" name="Int. J. Syst. Evol. Microbiol.">
        <title>The Global Catalogue of Microorganisms (GCM) 10K type strain sequencing project: providing services to taxonomists for standard genome sequencing and annotation.</title>
        <authorList>
            <consortium name="The Broad Institute Genomics Platform"/>
            <consortium name="The Broad Institute Genome Sequencing Center for Infectious Disease"/>
            <person name="Wu L."/>
            <person name="Ma J."/>
        </authorList>
    </citation>
    <scope>NUCLEOTIDE SEQUENCE [LARGE SCALE GENOMIC DNA]</scope>
    <source>
        <strain evidence="2">CECT 8288</strain>
    </source>
</reference>
<gene>
    <name evidence="1" type="ORF">ACFOND_14420</name>
</gene>
<accession>A0ABV7WUI7</accession>
<evidence type="ECO:0000313" key="2">
    <source>
        <dbReference type="Proteomes" id="UP001595710"/>
    </source>
</evidence>
<protein>
    <submittedName>
        <fullName evidence="1">Uncharacterized protein</fullName>
    </submittedName>
</protein>
<proteinExistence type="predicted"/>
<comment type="caution">
    <text evidence="1">The sequence shown here is derived from an EMBL/GenBank/DDBJ whole genome shotgun (WGS) entry which is preliminary data.</text>
</comment>
<dbReference type="Proteomes" id="UP001595710">
    <property type="component" value="Unassembled WGS sequence"/>
</dbReference>
<dbReference type="RefSeq" id="WP_290281938.1">
    <property type="nucleotide sequence ID" value="NZ_JAUFQI010000001.1"/>
</dbReference>
<evidence type="ECO:0000313" key="1">
    <source>
        <dbReference type="EMBL" id="MFC3702831.1"/>
    </source>
</evidence>
<dbReference type="EMBL" id="JBHRYN010000025">
    <property type="protein sequence ID" value="MFC3702831.1"/>
    <property type="molecule type" value="Genomic_DNA"/>
</dbReference>
<keyword evidence="2" id="KW-1185">Reference proteome</keyword>
<name>A0ABV7WUI7_9GAMM</name>
<sequence>MKFCPFKSVNEISFNSSKDEIIQELGSPEDESTNSLGWYELVYGESVYRLDKEGRLVEVTANLESIEINGATVQYHLLKDHLSKYDSEIFETVGFIVSPKFGIAFDPEHKFWITHFRKTELEGWRNVSS</sequence>